<evidence type="ECO:0000313" key="3">
    <source>
        <dbReference type="Proteomes" id="UP000002651"/>
    </source>
</evidence>
<keyword evidence="1" id="KW-0812">Transmembrane</keyword>
<keyword evidence="3" id="KW-1185">Reference proteome</keyword>
<dbReference type="AlphaFoldDB" id="G4NUC5"/>
<feature type="transmembrane region" description="Helical" evidence="1">
    <location>
        <begin position="7"/>
        <end position="25"/>
    </location>
</feature>
<evidence type="ECO:0000313" key="2">
    <source>
        <dbReference type="EMBL" id="AEP85711.1"/>
    </source>
</evidence>
<keyword evidence="1" id="KW-1133">Transmembrane helix</keyword>
<name>G4NUC5_BACS4</name>
<dbReference type="HOGENOM" id="CLU_3095711_0_0_9"/>
<proteinExistence type="predicted"/>
<reference evidence="2 3" key="1">
    <citation type="journal article" date="2012" name="J. Bacteriol.">
        <title>Whole-genome sequences of Bacillus subtilis and close relatives.</title>
        <authorList>
            <person name="Earl A.M."/>
            <person name="Eppinger M."/>
            <person name="Fricke W.F."/>
            <person name="Rosovitz M.J."/>
            <person name="Rasko D.A."/>
            <person name="Daugherty S."/>
            <person name="Losick R."/>
            <person name="Kolter R."/>
            <person name="Ravel J."/>
        </authorList>
    </citation>
    <scope>NUCLEOTIDE SEQUENCE [LARGE SCALE GENOMIC DNA]</scope>
    <source>
        <strain evidence="3">DSM 15029 / JCM 12233 / NBRC 101239 / NRRL B-23049 / TU-B-10</strain>
    </source>
</reference>
<dbReference type="STRING" id="1052585.GYO_1032"/>
<gene>
    <name evidence="2" type="ordered locus">GYO_1032</name>
</gene>
<dbReference type="EMBL" id="CP002905">
    <property type="protein sequence ID" value="AEP85711.1"/>
    <property type="molecule type" value="Genomic_DNA"/>
</dbReference>
<protein>
    <submittedName>
        <fullName evidence="2">Uncharacterized protein</fullName>
    </submittedName>
</protein>
<sequence>MVKPRSLICAAFFYSIGSSLSLFFIKDALQLSDSVSSLKIRSMAARFFASW</sequence>
<dbReference type="KEGG" id="bst:GYO_1032"/>
<organism evidence="2 3">
    <name type="scientific">Bacillus spizizenii (strain DSM 15029 / JCM 12233 / NBRC 101239 / NRRL B-23049 / TU-B-10)</name>
    <name type="common">Bacillus subtilis subsp. spizizenii</name>
    <dbReference type="NCBI Taxonomy" id="1052585"/>
    <lineage>
        <taxon>Bacteria</taxon>
        <taxon>Bacillati</taxon>
        <taxon>Bacillota</taxon>
        <taxon>Bacilli</taxon>
        <taxon>Bacillales</taxon>
        <taxon>Bacillaceae</taxon>
        <taxon>Bacillus</taxon>
    </lineage>
</organism>
<evidence type="ECO:0000256" key="1">
    <source>
        <dbReference type="SAM" id="Phobius"/>
    </source>
</evidence>
<accession>G4NUC5</accession>
<dbReference type="Proteomes" id="UP000002651">
    <property type="component" value="Chromosome"/>
</dbReference>
<keyword evidence="1" id="KW-0472">Membrane</keyword>